<comment type="subcellular location">
    <subcellularLocation>
        <location evidence="1">Mitochondrion inner membrane</location>
        <topology evidence="1">Peripheral membrane protein</topology>
        <orientation evidence="1">Matrix side</orientation>
    </subcellularLocation>
</comment>
<keyword evidence="11" id="KW-1185">Reference proteome</keyword>
<evidence type="ECO:0000256" key="8">
    <source>
        <dbReference type="ARBA" id="ARBA00023136"/>
    </source>
</evidence>
<evidence type="ECO:0000256" key="2">
    <source>
        <dbReference type="ARBA" id="ARBA00008554"/>
    </source>
</evidence>
<dbReference type="PANTHER" id="PTHR12022">
    <property type="entry name" value="UBIQUINOL-CYTOCHROME C REDUCTASE COMPLEX 14 KD PROTEIN"/>
    <property type="match status" value="1"/>
</dbReference>
<accession>A0ABP0EFF6</accession>
<keyword evidence="6 9" id="KW-0249">Electron transport</keyword>
<evidence type="ECO:0000313" key="10">
    <source>
        <dbReference type="EMBL" id="CAK7913124.1"/>
    </source>
</evidence>
<dbReference type="PIRSF" id="PIRSF000022">
    <property type="entry name" value="Bc1_14K"/>
    <property type="match status" value="1"/>
</dbReference>
<dbReference type="Proteomes" id="UP001497600">
    <property type="component" value="Chromosome F"/>
</dbReference>
<comment type="function">
    <text evidence="9">Component of the ubiquinol-cytochrome c oxidoreductase, a multisubunit transmembrane complex that is part of the mitochondrial electron transport chain which drives oxidative phosphorylation.</text>
</comment>
<keyword evidence="5 9" id="KW-0999">Mitochondrion inner membrane</keyword>
<dbReference type="Gene3D" id="1.10.1090.10">
    <property type="entry name" value="Cytochrome b-c1 complex subunit 7"/>
    <property type="match status" value="1"/>
</dbReference>
<organism evidence="10 11">
    <name type="scientific">[Candida] anglica</name>
    <dbReference type="NCBI Taxonomy" id="148631"/>
    <lineage>
        <taxon>Eukaryota</taxon>
        <taxon>Fungi</taxon>
        <taxon>Dikarya</taxon>
        <taxon>Ascomycota</taxon>
        <taxon>Saccharomycotina</taxon>
        <taxon>Pichiomycetes</taxon>
        <taxon>Debaryomycetaceae</taxon>
        <taxon>Kurtzmaniella</taxon>
    </lineage>
</organism>
<dbReference type="SUPFAM" id="SSF81524">
    <property type="entry name" value="14 kDa protein of cytochrome bc1 complex (Ubiquinol-cytochrome c reductase)"/>
    <property type="match status" value="1"/>
</dbReference>
<proteinExistence type="inferred from homology"/>
<comment type="similarity">
    <text evidence="2 9">Belongs to the UQCRB/QCR7 family.</text>
</comment>
<evidence type="ECO:0000256" key="7">
    <source>
        <dbReference type="ARBA" id="ARBA00023128"/>
    </source>
</evidence>
<sequence>MASITSVVKAADFILSRPTLSKVVTPLAKLFVSYAGYREMGLKFNDLLIEETPVMQKAISRLPADESYARNYRFITAHQLALSHQLLPANKAVKPEEDTHYLIPYILEAEKEAFEKAELDSITVSK</sequence>
<name>A0ABP0EFF6_9ASCO</name>
<dbReference type="InterPro" id="IPR036544">
    <property type="entry name" value="QCR7_sf"/>
</dbReference>
<evidence type="ECO:0000256" key="6">
    <source>
        <dbReference type="ARBA" id="ARBA00022982"/>
    </source>
</evidence>
<keyword evidence="8 9" id="KW-0472">Membrane</keyword>
<dbReference type="Pfam" id="PF02271">
    <property type="entry name" value="UCR_14kD"/>
    <property type="match status" value="1"/>
</dbReference>
<gene>
    <name evidence="10" type="primary">QCR7</name>
    <name evidence="10" type="ORF">CAAN4_F10154</name>
</gene>
<evidence type="ECO:0000256" key="9">
    <source>
        <dbReference type="PIRNR" id="PIRNR000022"/>
    </source>
</evidence>
<evidence type="ECO:0000256" key="5">
    <source>
        <dbReference type="ARBA" id="ARBA00022792"/>
    </source>
</evidence>
<evidence type="ECO:0000256" key="4">
    <source>
        <dbReference type="ARBA" id="ARBA00022660"/>
    </source>
</evidence>
<evidence type="ECO:0000256" key="3">
    <source>
        <dbReference type="ARBA" id="ARBA00022448"/>
    </source>
</evidence>
<dbReference type="InterPro" id="IPR003197">
    <property type="entry name" value="QCR7"/>
</dbReference>
<reference evidence="10 11" key="1">
    <citation type="submission" date="2024-01" db="EMBL/GenBank/DDBJ databases">
        <authorList>
            <consortium name="Genoscope - CEA"/>
            <person name="William W."/>
        </authorList>
    </citation>
    <scope>NUCLEOTIDE SEQUENCE [LARGE SCALE GENOMIC DNA]</scope>
    <source>
        <strain evidence="10 11">29B2s-10</strain>
    </source>
</reference>
<evidence type="ECO:0000256" key="1">
    <source>
        <dbReference type="ARBA" id="ARBA00004443"/>
    </source>
</evidence>
<evidence type="ECO:0000313" key="11">
    <source>
        <dbReference type="Proteomes" id="UP001497600"/>
    </source>
</evidence>
<keyword evidence="3 9" id="KW-0813">Transport</keyword>
<dbReference type="EMBL" id="OZ004258">
    <property type="protein sequence ID" value="CAK7913124.1"/>
    <property type="molecule type" value="Genomic_DNA"/>
</dbReference>
<protein>
    <recommendedName>
        <fullName evidence="9">Cytochrome b-c1 complex subunit 7</fullName>
    </recommendedName>
</protein>
<keyword evidence="7 9" id="KW-0496">Mitochondrion</keyword>
<dbReference type="PANTHER" id="PTHR12022:SF0">
    <property type="entry name" value="CYTOCHROME B-C1 COMPLEX SUBUNIT 7"/>
    <property type="match status" value="1"/>
</dbReference>
<keyword evidence="4 9" id="KW-0679">Respiratory chain</keyword>